<feature type="transmembrane region" description="Helical" evidence="6">
    <location>
        <begin position="367"/>
        <end position="386"/>
    </location>
</feature>
<feature type="transmembrane region" description="Helical" evidence="6">
    <location>
        <begin position="122"/>
        <end position="142"/>
    </location>
</feature>
<evidence type="ECO:0000256" key="4">
    <source>
        <dbReference type="ARBA" id="ARBA00022989"/>
    </source>
</evidence>
<dbReference type="Pfam" id="PF01943">
    <property type="entry name" value="Polysacc_synt"/>
    <property type="match status" value="1"/>
</dbReference>
<dbReference type="EMBL" id="PVLQ01000020">
    <property type="protein sequence ID" value="PRD66070.1"/>
    <property type="molecule type" value="Genomic_DNA"/>
</dbReference>
<feature type="transmembrane region" description="Helical" evidence="6">
    <location>
        <begin position="37"/>
        <end position="58"/>
    </location>
</feature>
<keyword evidence="2" id="KW-1003">Cell membrane</keyword>
<keyword evidence="4 6" id="KW-1133">Transmembrane helix</keyword>
<evidence type="ECO:0000256" key="5">
    <source>
        <dbReference type="ARBA" id="ARBA00023136"/>
    </source>
</evidence>
<accession>A0A2S9K6I4</accession>
<evidence type="ECO:0000256" key="3">
    <source>
        <dbReference type="ARBA" id="ARBA00022692"/>
    </source>
</evidence>
<feature type="transmembrane region" description="Helical" evidence="6">
    <location>
        <begin position="337"/>
        <end position="355"/>
    </location>
</feature>
<feature type="transmembrane region" description="Helical" evidence="6">
    <location>
        <begin position="154"/>
        <end position="174"/>
    </location>
</feature>
<feature type="transmembrane region" description="Helical" evidence="6">
    <location>
        <begin position="180"/>
        <end position="201"/>
    </location>
</feature>
<dbReference type="PANTHER" id="PTHR30250">
    <property type="entry name" value="PST FAMILY PREDICTED COLANIC ACID TRANSPORTER"/>
    <property type="match status" value="1"/>
</dbReference>
<dbReference type="RefSeq" id="WP_105747741.1">
    <property type="nucleotide sequence ID" value="NZ_PVLQ01000020.1"/>
</dbReference>
<name>A0A2S9K6I4_9BURK</name>
<keyword evidence="5 6" id="KW-0472">Membrane</keyword>
<keyword evidence="8" id="KW-1185">Reference proteome</keyword>
<evidence type="ECO:0000313" key="7">
    <source>
        <dbReference type="EMBL" id="PRD66070.1"/>
    </source>
</evidence>
<comment type="subcellular location">
    <subcellularLocation>
        <location evidence="1">Cell membrane</location>
        <topology evidence="1">Multi-pass membrane protein</topology>
    </subcellularLocation>
</comment>
<evidence type="ECO:0000256" key="1">
    <source>
        <dbReference type="ARBA" id="ARBA00004651"/>
    </source>
</evidence>
<feature type="transmembrane region" description="Helical" evidence="6">
    <location>
        <begin position="79"/>
        <end position="102"/>
    </location>
</feature>
<evidence type="ECO:0008006" key="9">
    <source>
        <dbReference type="Google" id="ProtNLM"/>
    </source>
</evidence>
<keyword evidence="3 6" id="KW-0812">Transmembrane</keyword>
<evidence type="ECO:0000256" key="2">
    <source>
        <dbReference type="ARBA" id="ARBA00022475"/>
    </source>
</evidence>
<comment type="caution">
    <text evidence="7">The sequence shown here is derived from an EMBL/GenBank/DDBJ whole genome shotgun (WGS) entry which is preliminary data.</text>
</comment>
<reference evidence="7 8" key="1">
    <citation type="submission" date="2018-03" db="EMBL/GenBank/DDBJ databases">
        <title>Comparative genomics illustrates the genes involved in a hyperalkaliphilic mechanisms of Serpentinomonas isolated from highly-alkaline calcium-rich serpentinized springs.</title>
        <authorList>
            <person name="Suzuki S."/>
            <person name="Ishii S."/>
            <person name="Walworth N."/>
            <person name="Bird L."/>
            <person name="Kuenen J.G."/>
            <person name="Nealson K.H."/>
        </authorList>
    </citation>
    <scope>NUCLEOTIDE SEQUENCE [LARGE SCALE GENOMIC DNA]</scope>
    <source>
        <strain evidence="7 8">P1</strain>
    </source>
</reference>
<dbReference type="InterPro" id="IPR050833">
    <property type="entry name" value="Poly_Biosynth_Transport"/>
</dbReference>
<dbReference type="PANTHER" id="PTHR30250:SF11">
    <property type="entry name" value="O-ANTIGEN TRANSPORTER-RELATED"/>
    <property type="match status" value="1"/>
</dbReference>
<proteinExistence type="predicted"/>
<dbReference type="InterPro" id="IPR002797">
    <property type="entry name" value="Polysacc_synth"/>
</dbReference>
<evidence type="ECO:0000313" key="8">
    <source>
        <dbReference type="Proteomes" id="UP000238589"/>
    </source>
</evidence>
<sequence>MSIAKNTIINIASATAPLLIALLTIPKYLELIGAENYGIIAIILTIQSYFSFMDLGLGKSVTKEISKSNPNNNEWHCKIYWTATIAIGAISGITSAIIISLLSLSHNINLFGINQKLSNETIGAILIAIACAPILLISSVNIGALQAKQMFGKISIIQTIGSIASQTAPLVIAYNGHIDLRILIASTLAARIISLLWLIKTCRDVFTKHRKIDFNTKIFKRLINYGGWISAINFLSPLLTIIDRSIIGLIKGPIAVSAYTIPYDLVSRSMIISSSFSSALFPRLATEGNIKGSEIAKKSSAILNFASTSVVILSIIGFDTFLKFWVNSENHANSQGIGEILLIGVWINSLVIPYHTNFISNNNPKKIVIIFAIEIPIYLILLYAGIKTLGPIGAAYAWTARVLIDAAILLKLNNAISNNLKSTTSSAIFILFAFIISKKIDEIILLGIFAIALLFTYILIELRINEIARITINNFIKKQR</sequence>
<protein>
    <recommendedName>
        <fullName evidence="9">Flippase</fullName>
    </recommendedName>
</protein>
<dbReference type="OrthoDB" id="8766744at2"/>
<gene>
    <name evidence="7" type="ORF">C6P64_05990</name>
</gene>
<dbReference type="AlphaFoldDB" id="A0A2S9K6I4"/>
<evidence type="ECO:0000256" key="6">
    <source>
        <dbReference type="SAM" id="Phobius"/>
    </source>
</evidence>
<organism evidence="7 8">
    <name type="scientific">Malikia granosa</name>
    <dbReference type="NCBI Taxonomy" id="263067"/>
    <lineage>
        <taxon>Bacteria</taxon>
        <taxon>Pseudomonadati</taxon>
        <taxon>Pseudomonadota</taxon>
        <taxon>Betaproteobacteria</taxon>
        <taxon>Burkholderiales</taxon>
        <taxon>Comamonadaceae</taxon>
        <taxon>Malikia</taxon>
    </lineage>
</organism>
<feature type="transmembrane region" description="Helical" evidence="6">
    <location>
        <begin position="7"/>
        <end position="25"/>
    </location>
</feature>
<dbReference type="Proteomes" id="UP000238589">
    <property type="component" value="Unassembled WGS sequence"/>
</dbReference>
<dbReference type="GO" id="GO:0005886">
    <property type="term" value="C:plasma membrane"/>
    <property type="evidence" value="ECO:0007669"/>
    <property type="project" value="UniProtKB-SubCell"/>
</dbReference>
<feature type="transmembrane region" description="Helical" evidence="6">
    <location>
        <begin position="443"/>
        <end position="460"/>
    </location>
</feature>
<feature type="transmembrane region" description="Helical" evidence="6">
    <location>
        <begin position="302"/>
        <end position="325"/>
    </location>
</feature>